<sequence>MAVLKGPNSTEWHRSLLPKDFMIAAAGGAIEHVYFPDSGLGPIVVVSPEGNKVEGGMLRIARLCAGSR</sequence>
<dbReference type="Proteomes" id="UP000197269">
    <property type="component" value="Unassembled WGS sequence"/>
</dbReference>
<dbReference type="EMBL" id="MXPU01000018">
    <property type="protein sequence ID" value="OWO92277.1"/>
    <property type="molecule type" value="Genomic_DNA"/>
</dbReference>
<comment type="caution">
    <text evidence="1">The sequence shown here is derived from an EMBL/GenBank/DDBJ whole genome shotgun (WGS) entry which is preliminary data.</text>
</comment>
<proteinExistence type="predicted"/>
<evidence type="ECO:0000313" key="2">
    <source>
        <dbReference type="Proteomes" id="UP000197269"/>
    </source>
</evidence>
<gene>
    <name evidence="1" type="ORF">B5E41_23880</name>
</gene>
<organism evidence="1 2">
    <name type="scientific">Rhizobium esperanzae</name>
    <dbReference type="NCBI Taxonomy" id="1967781"/>
    <lineage>
        <taxon>Bacteria</taxon>
        <taxon>Pseudomonadati</taxon>
        <taxon>Pseudomonadota</taxon>
        <taxon>Alphaproteobacteria</taxon>
        <taxon>Hyphomicrobiales</taxon>
        <taxon>Rhizobiaceae</taxon>
        <taxon>Rhizobium/Agrobacterium group</taxon>
        <taxon>Rhizobium</taxon>
    </lineage>
</organism>
<protein>
    <submittedName>
        <fullName evidence="1">Uncharacterized protein</fullName>
    </submittedName>
</protein>
<evidence type="ECO:0000313" key="1">
    <source>
        <dbReference type="EMBL" id="OWO92277.1"/>
    </source>
</evidence>
<accession>A0A246DPS9</accession>
<name>A0A246DPS9_9HYPH</name>
<dbReference type="AlphaFoldDB" id="A0A246DPS9"/>
<reference evidence="1 2" key="1">
    <citation type="submission" date="2017-03" db="EMBL/GenBank/DDBJ databases">
        <title>Genome of strain Rhizobium sp. CNPSo 668.</title>
        <authorList>
            <person name="Ribeiro R."/>
        </authorList>
    </citation>
    <scope>NUCLEOTIDE SEQUENCE [LARGE SCALE GENOMIC DNA]</scope>
    <source>
        <strain evidence="1 2">CNPSo 668</strain>
    </source>
</reference>